<dbReference type="EMBL" id="JBHFQA010000018">
    <property type="protein sequence ID" value="KAL2083561.1"/>
    <property type="molecule type" value="Genomic_DNA"/>
</dbReference>
<dbReference type="InterPro" id="IPR011162">
    <property type="entry name" value="MHC_I/II-like_Ag-recog"/>
</dbReference>
<dbReference type="Gene3D" id="3.30.500.10">
    <property type="entry name" value="MHC class I-like antigen recognition-like"/>
    <property type="match status" value="1"/>
</dbReference>
<dbReference type="InterPro" id="IPR003597">
    <property type="entry name" value="Ig_C1-set"/>
</dbReference>
<gene>
    <name evidence="3" type="ORF">ACEWY4_021334</name>
</gene>
<dbReference type="Gene3D" id="2.60.40.10">
    <property type="entry name" value="Immunoglobulins"/>
    <property type="match status" value="1"/>
</dbReference>
<reference evidence="3 4" key="1">
    <citation type="submission" date="2024-09" db="EMBL/GenBank/DDBJ databases">
        <title>A chromosome-level genome assembly of Gray's grenadier anchovy, Coilia grayii.</title>
        <authorList>
            <person name="Fu Z."/>
        </authorList>
    </citation>
    <scope>NUCLEOTIDE SEQUENCE [LARGE SCALE GENOMIC DNA]</scope>
    <source>
        <strain evidence="3">G4</strain>
        <tissue evidence="3">Muscle</tissue>
    </source>
</reference>
<accession>A0ABD1J8Q0</accession>
<dbReference type="InterPro" id="IPR007110">
    <property type="entry name" value="Ig-like_dom"/>
</dbReference>
<dbReference type="SMART" id="SM00407">
    <property type="entry name" value="IGc1"/>
    <property type="match status" value="1"/>
</dbReference>
<evidence type="ECO:0000259" key="2">
    <source>
        <dbReference type="PROSITE" id="PS50835"/>
    </source>
</evidence>
<dbReference type="Proteomes" id="UP001591681">
    <property type="component" value="Unassembled WGS sequence"/>
</dbReference>
<dbReference type="PANTHER" id="PTHR16675">
    <property type="entry name" value="MHC CLASS I-RELATED"/>
    <property type="match status" value="1"/>
</dbReference>
<dbReference type="InterPro" id="IPR037055">
    <property type="entry name" value="MHC_I-like_Ag-recog_sf"/>
</dbReference>
<sequence>MSIQKNIKEQESFFLVFRDKLLGGSWCVMSHMLICIPMPCCTGSHSLLVFGTLIIGDTPFPEFSVVLMLDDIQLGYYDSNLKKLTYRQMNTETECMGQEAANLVFPDQYSGMKARALYSKQQFNLTQGVHTQQIIGGCELLANNTPGPFRSLESFNGLDTSQWEFNMAQNTLQINSLWFRVWSHMERKTIELLTTNVYGPLCIEVLRNCLRMWKQYVMKKVKPRVRLLQKTLPDSAVVKVTCLATGFYPRHINLTLLRDGQPVPDHHITGGELLPNGDDTYQMRKSLHVSTEELQQHHYTCTAEHLSLGNKLDLELGNPQNSHVSCMYLLPTVSHKTKCTPHMSAKMY</sequence>
<organism evidence="3 4">
    <name type="scientific">Coilia grayii</name>
    <name type="common">Gray's grenadier anchovy</name>
    <dbReference type="NCBI Taxonomy" id="363190"/>
    <lineage>
        <taxon>Eukaryota</taxon>
        <taxon>Metazoa</taxon>
        <taxon>Chordata</taxon>
        <taxon>Craniata</taxon>
        <taxon>Vertebrata</taxon>
        <taxon>Euteleostomi</taxon>
        <taxon>Actinopterygii</taxon>
        <taxon>Neopterygii</taxon>
        <taxon>Teleostei</taxon>
        <taxon>Clupei</taxon>
        <taxon>Clupeiformes</taxon>
        <taxon>Clupeoidei</taxon>
        <taxon>Engraulidae</taxon>
        <taxon>Coilinae</taxon>
        <taxon>Coilia</taxon>
    </lineage>
</organism>
<dbReference type="PANTHER" id="PTHR16675:SF191">
    <property type="entry name" value="CLASS I HISTOCOMPATIBILITY ANTIGEN, F10 ALPHA CHAIN-LIKE-RELATED"/>
    <property type="match status" value="1"/>
</dbReference>
<dbReference type="InterPro" id="IPR036179">
    <property type="entry name" value="Ig-like_dom_sf"/>
</dbReference>
<keyword evidence="4" id="KW-1185">Reference proteome</keyword>
<evidence type="ECO:0000313" key="4">
    <source>
        <dbReference type="Proteomes" id="UP001591681"/>
    </source>
</evidence>
<keyword evidence="1" id="KW-0325">Glycoprotein</keyword>
<dbReference type="InterPro" id="IPR050208">
    <property type="entry name" value="MHC_class-I_related"/>
</dbReference>
<dbReference type="AlphaFoldDB" id="A0ABD1J8Q0"/>
<name>A0ABD1J8Q0_9TELE</name>
<evidence type="ECO:0000256" key="1">
    <source>
        <dbReference type="ARBA" id="ARBA00023180"/>
    </source>
</evidence>
<evidence type="ECO:0000313" key="3">
    <source>
        <dbReference type="EMBL" id="KAL2083561.1"/>
    </source>
</evidence>
<comment type="caution">
    <text evidence="3">The sequence shown here is derived from an EMBL/GenBank/DDBJ whole genome shotgun (WGS) entry which is preliminary data.</text>
</comment>
<proteinExistence type="predicted"/>
<protein>
    <recommendedName>
        <fullName evidence="2">Ig-like domain-containing protein</fullName>
    </recommendedName>
</protein>
<dbReference type="Pfam" id="PF07654">
    <property type="entry name" value="C1-set"/>
    <property type="match status" value="1"/>
</dbReference>
<feature type="domain" description="Ig-like" evidence="2">
    <location>
        <begin position="223"/>
        <end position="317"/>
    </location>
</feature>
<dbReference type="SUPFAM" id="SSF48726">
    <property type="entry name" value="Immunoglobulin"/>
    <property type="match status" value="1"/>
</dbReference>
<dbReference type="InterPro" id="IPR013783">
    <property type="entry name" value="Ig-like_fold"/>
</dbReference>
<dbReference type="SUPFAM" id="SSF54452">
    <property type="entry name" value="MHC antigen-recognition domain"/>
    <property type="match status" value="1"/>
</dbReference>
<dbReference type="PROSITE" id="PS50835">
    <property type="entry name" value="IG_LIKE"/>
    <property type="match status" value="1"/>
</dbReference>